<dbReference type="Proteomes" id="UP000663801">
    <property type="component" value="Unassembled WGS sequence"/>
</dbReference>
<feature type="transmembrane region" description="Helical" evidence="1">
    <location>
        <begin position="69"/>
        <end position="89"/>
    </location>
</feature>
<dbReference type="InterPro" id="IPR018723">
    <property type="entry name" value="DUF2254_membrane"/>
</dbReference>
<sequence length="448" mass="48522">MSMRSRAADAADAFRTQLWPVPVLAILVALVAGVLLPQLDTAIDDHLSEVVSSYLFGGGASAARTVLDAIASSLITVTSLTFSLTVVTLQLASGQFSPRLLRTFTRDRFVHVTLGLFLATFVYALTVLRTVRSPDEQQEQFVPQVSVTLAFALAVASVVTLVLFLAHLAREIRVETMVRSVHRDASSTVSRLLTEPWDTAAEDLPSPPPWAALVVAQQSGFLTSVDMQGLTDAVTEQDGLVRIDQLPGGFVVRGTPLGCCWVRSGSDTTSVPDDLVECVGRFLTIGVERTDTQDFAFGLRQLTDVAAKALSPGVNDPTTAIHALGHTSALLCEIAGRDLSDQVHRDEEGVVRVIRRRPTFDSLLDEAVAQPRRYGAADPAVLTRIMALLREVAWSARTPDHGRSVSRQLDRLRGTIASADFDRTETDELGREARAVTAALEGRWPFGR</sequence>
<keyword evidence="1" id="KW-1133">Transmembrane helix</keyword>
<protein>
    <submittedName>
        <fullName evidence="2">DUF2254 domain-containing protein</fullName>
    </submittedName>
</protein>
<accession>A0A938YHE6</accession>
<keyword evidence="1" id="KW-0812">Transmembrane</keyword>
<evidence type="ECO:0000256" key="1">
    <source>
        <dbReference type="SAM" id="Phobius"/>
    </source>
</evidence>
<organism evidence="2 3">
    <name type="scientific">Nakamurella flavida</name>
    <dbReference type="NCBI Taxonomy" id="363630"/>
    <lineage>
        <taxon>Bacteria</taxon>
        <taxon>Bacillati</taxon>
        <taxon>Actinomycetota</taxon>
        <taxon>Actinomycetes</taxon>
        <taxon>Nakamurellales</taxon>
        <taxon>Nakamurellaceae</taxon>
        <taxon>Nakamurella</taxon>
    </lineage>
</organism>
<name>A0A938YHE6_9ACTN</name>
<feature type="transmembrane region" description="Helical" evidence="1">
    <location>
        <begin position="109"/>
        <end position="128"/>
    </location>
</feature>
<dbReference type="Pfam" id="PF10011">
    <property type="entry name" value="DUF2254"/>
    <property type="match status" value="1"/>
</dbReference>
<dbReference type="RefSeq" id="WP_205255279.1">
    <property type="nucleotide sequence ID" value="NZ_BAAAPV010000001.1"/>
</dbReference>
<feature type="transmembrane region" description="Helical" evidence="1">
    <location>
        <begin position="21"/>
        <end position="39"/>
    </location>
</feature>
<gene>
    <name evidence="2" type="ORF">JL107_01620</name>
</gene>
<evidence type="ECO:0000313" key="2">
    <source>
        <dbReference type="EMBL" id="MBM9475134.1"/>
    </source>
</evidence>
<dbReference type="EMBL" id="JAERWL010000002">
    <property type="protein sequence ID" value="MBM9475134.1"/>
    <property type="molecule type" value="Genomic_DNA"/>
</dbReference>
<evidence type="ECO:0000313" key="3">
    <source>
        <dbReference type="Proteomes" id="UP000663801"/>
    </source>
</evidence>
<feature type="transmembrane region" description="Helical" evidence="1">
    <location>
        <begin position="148"/>
        <end position="169"/>
    </location>
</feature>
<keyword evidence="3" id="KW-1185">Reference proteome</keyword>
<proteinExistence type="predicted"/>
<dbReference type="AlphaFoldDB" id="A0A938YHE6"/>
<keyword evidence="1" id="KW-0472">Membrane</keyword>
<comment type="caution">
    <text evidence="2">The sequence shown here is derived from an EMBL/GenBank/DDBJ whole genome shotgun (WGS) entry which is preliminary data.</text>
</comment>
<reference evidence="2" key="1">
    <citation type="submission" date="2021-01" db="EMBL/GenBank/DDBJ databases">
        <title>KCTC 19127 draft genome.</title>
        <authorList>
            <person name="An D."/>
        </authorList>
    </citation>
    <scope>NUCLEOTIDE SEQUENCE</scope>
    <source>
        <strain evidence="2">KCTC 19127</strain>
    </source>
</reference>